<name>A0A9D4GQP9_DREPO</name>
<sequence length="265" mass="29799">MLLVPGSFKMGISNLEVQPKRHKHNPRLRHGQIISPRRPNRVFTRRIAVALGIDPRNDAESVLTTRTFAEKNALPLGGHVFQANVTIFELIQDIIKTNLLTIFHQDWTINVASREKFPTPGGHVFQPTGIIFKLVQDINGMNLLTKFHKDWTINVASREKCPAPWQPCFSSKDIIGTNLLSKKNALPPSGHVFQPTGIIFELVQDIIGINLLTKFYEDQTINVASRVKNAPPLGSHVFQANVTIFELIQDIIETNLLTNFMNIGQ</sequence>
<reference evidence="1" key="2">
    <citation type="submission" date="2020-11" db="EMBL/GenBank/DDBJ databases">
        <authorList>
            <person name="McCartney M.A."/>
            <person name="Auch B."/>
            <person name="Kono T."/>
            <person name="Mallez S."/>
            <person name="Becker A."/>
            <person name="Gohl D.M."/>
            <person name="Silverstein K.A.T."/>
            <person name="Koren S."/>
            <person name="Bechman K.B."/>
            <person name="Herman A."/>
            <person name="Abrahante J.E."/>
            <person name="Garbe J."/>
        </authorList>
    </citation>
    <scope>NUCLEOTIDE SEQUENCE</scope>
    <source>
        <strain evidence="1">Duluth1</strain>
        <tissue evidence="1">Whole animal</tissue>
    </source>
</reference>
<organism evidence="1 2">
    <name type="scientific">Dreissena polymorpha</name>
    <name type="common">Zebra mussel</name>
    <name type="synonym">Mytilus polymorpha</name>
    <dbReference type="NCBI Taxonomy" id="45954"/>
    <lineage>
        <taxon>Eukaryota</taxon>
        <taxon>Metazoa</taxon>
        <taxon>Spiralia</taxon>
        <taxon>Lophotrochozoa</taxon>
        <taxon>Mollusca</taxon>
        <taxon>Bivalvia</taxon>
        <taxon>Autobranchia</taxon>
        <taxon>Heteroconchia</taxon>
        <taxon>Euheterodonta</taxon>
        <taxon>Imparidentia</taxon>
        <taxon>Neoheterodontei</taxon>
        <taxon>Myida</taxon>
        <taxon>Dreissenoidea</taxon>
        <taxon>Dreissenidae</taxon>
        <taxon>Dreissena</taxon>
    </lineage>
</organism>
<dbReference type="AlphaFoldDB" id="A0A9D4GQP9"/>
<reference evidence="1" key="1">
    <citation type="journal article" date="2019" name="bioRxiv">
        <title>The Genome of the Zebra Mussel, Dreissena polymorpha: A Resource for Invasive Species Research.</title>
        <authorList>
            <person name="McCartney M.A."/>
            <person name="Auch B."/>
            <person name="Kono T."/>
            <person name="Mallez S."/>
            <person name="Zhang Y."/>
            <person name="Obille A."/>
            <person name="Becker A."/>
            <person name="Abrahante J.E."/>
            <person name="Garbe J."/>
            <person name="Badalamenti J.P."/>
            <person name="Herman A."/>
            <person name="Mangelson H."/>
            <person name="Liachko I."/>
            <person name="Sullivan S."/>
            <person name="Sone E.D."/>
            <person name="Koren S."/>
            <person name="Silverstein K.A.T."/>
            <person name="Beckman K.B."/>
            <person name="Gohl D.M."/>
        </authorList>
    </citation>
    <scope>NUCLEOTIDE SEQUENCE</scope>
    <source>
        <strain evidence="1">Duluth1</strain>
        <tissue evidence="1">Whole animal</tissue>
    </source>
</reference>
<keyword evidence="2" id="KW-1185">Reference proteome</keyword>
<proteinExistence type="predicted"/>
<evidence type="ECO:0000313" key="2">
    <source>
        <dbReference type="Proteomes" id="UP000828390"/>
    </source>
</evidence>
<comment type="caution">
    <text evidence="1">The sequence shown here is derived from an EMBL/GenBank/DDBJ whole genome shotgun (WGS) entry which is preliminary data.</text>
</comment>
<evidence type="ECO:0000313" key="1">
    <source>
        <dbReference type="EMBL" id="KAH3819675.1"/>
    </source>
</evidence>
<accession>A0A9D4GQP9</accession>
<dbReference type="Proteomes" id="UP000828390">
    <property type="component" value="Unassembled WGS sequence"/>
</dbReference>
<protein>
    <submittedName>
        <fullName evidence="1">Uncharacterized protein</fullName>
    </submittedName>
</protein>
<gene>
    <name evidence="1" type="ORF">DPMN_121417</name>
</gene>
<dbReference type="EMBL" id="JAIWYP010000005">
    <property type="protein sequence ID" value="KAH3819675.1"/>
    <property type="molecule type" value="Genomic_DNA"/>
</dbReference>